<sequence>MTLSPQMAMTIDTEKLLSLSSGHLTPLPPSVNLQEPAKFGRISSQEDGSTPKQLPGAWGTLASGDLYEKLSSLAAQQGPEDICMEFPKPIFAAEEVVKVPLQSVTPPPAPHAVLRVTREARRNRPAAVISKGSVGHPYTCAGACKYVKRKGGCRDGAECPNCHECFWSKATAKVAETRNDLPLGQEEPLAEKMMRLLQEESKKAALSAPQTGLFGEWSSDVNYMGVSIPG</sequence>
<name>A0ABP0P4Y0_9DINO</name>
<comment type="caution">
    <text evidence="1">The sequence shown here is derived from an EMBL/GenBank/DDBJ whole genome shotgun (WGS) entry which is preliminary data.</text>
</comment>
<dbReference type="EMBL" id="CAXAMM010033079">
    <property type="protein sequence ID" value="CAK9070713.1"/>
    <property type="molecule type" value="Genomic_DNA"/>
</dbReference>
<evidence type="ECO:0008006" key="3">
    <source>
        <dbReference type="Google" id="ProtNLM"/>
    </source>
</evidence>
<keyword evidence="2" id="KW-1185">Reference proteome</keyword>
<organism evidence="1 2">
    <name type="scientific">Durusdinium trenchii</name>
    <dbReference type="NCBI Taxonomy" id="1381693"/>
    <lineage>
        <taxon>Eukaryota</taxon>
        <taxon>Sar</taxon>
        <taxon>Alveolata</taxon>
        <taxon>Dinophyceae</taxon>
        <taxon>Suessiales</taxon>
        <taxon>Symbiodiniaceae</taxon>
        <taxon>Durusdinium</taxon>
    </lineage>
</organism>
<proteinExistence type="predicted"/>
<evidence type="ECO:0000313" key="1">
    <source>
        <dbReference type="EMBL" id="CAK9070713.1"/>
    </source>
</evidence>
<gene>
    <name evidence="1" type="ORF">SCF082_LOCUS35120</name>
</gene>
<accession>A0ABP0P4Y0</accession>
<dbReference type="Proteomes" id="UP001642464">
    <property type="component" value="Unassembled WGS sequence"/>
</dbReference>
<reference evidence="1 2" key="1">
    <citation type="submission" date="2024-02" db="EMBL/GenBank/DDBJ databases">
        <authorList>
            <person name="Chen Y."/>
            <person name="Shah S."/>
            <person name="Dougan E. K."/>
            <person name="Thang M."/>
            <person name="Chan C."/>
        </authorList>
    </citation>
    <scope>NUCLEOTIDE SEQUENCE [LARGE SCALE GENOMIC DNA]</scope>
</reference>
<feature type="non-terminal residue" evidence="1">
    <location>
        <position position="230"/>
    </location>
</feature>
<evidence type="ECO:0000313" key="2">
    <source>
        <dbReference type="Proteomes" id="UP001642464"/>
    </source>
</evidence>
<protein>
    <recommendedName>
        <fullName evidence="3">C3H1-type domain-containing protein</fullName>
    </recommendedName>
</protein>